<dbReference type="OrthoDB" id="9812295at2"/>
<dbReference type="SUPFAM" id="SSF52218">
    <property type="entry name" value="Flavoproteins"/>
    <property type="match status" value="1"/>
</dbReference>
<proteinExistence type="predicted"/>
<dbReference type="GO" id="GO:0016491">
    <property type="term" value="F:oxidoreductase activity"/>
    <property type="evidence" value="ECO:0007669"/>
    <property type="project" value="InterPro"/>
</dbReference>
<dbReference type="AlphaFoldDB" id="A0A1I5U6B9"/>
<dbReference type="Proteomes" id="UP000199356">
    <property type="component" value="Unassembled WGS sequence"/>
</dbReference>
<name>A0A1I5U6B9_9RHOB</name>
<dbReference type="PANTHER" id="PTHR30543">
    <property type="entry name" value="CHROMATE REDUCTASE"/>
    <property type="match status" value="1"/>
</dbReference>
<dbReference type="InterPro" id="IPR050712">
    <property type="entry name" value="NAD(P)H-dep_reductase"/>
</dbReference>
<dbReference type="STRING" id="441119.SAMN04488047_1182"/>
<accession>A0A1I5U6B9</accession>
<dbReference type="InterPro" id="IPR029039">
    <property type="entry name" value="Flavoprotein-like_sf"/>
</dbReference>
<dbReference type="PANTHER" id="PTHR30543:SF21">
    <property type="entry name" value="NAD(P)H-DEPENDENT FMN REDUCTASE LOT6"/>
    <property type="match status" value="1"/>
</dbReference>
<dbReference type="Pfam" id="PF03358">
    <property type="entry name" value="FMN_red"/>
    <property type="match status" value="1"/>
</dbReference>
<evidence type="ECO:0000256" key="1">
    <source>
        <dbReference type="SAM" id="MobiDB-lite"/>
    </source>
</evidence>
<dbReference type="GO" id="GO:0005829">
    <property type="term" value="C:cytosol"/>
    <property type="evidence" value="ECO:0007669"/>
    <property type="project" value="TreeGrafter"/>
</dbReference>
<organism evidence="3 4">
    <name type="scientific">Tranquillimonas alkanivorans</name>
    <dbReference type="NCBI Taxonomy" id="441119"/>
    <lineage>
        <taxon>Bacteria</taxon>
        <taxon>Pseudomonadati</taxon>
        <taxon>Pseudomonadota</taxon>
        <taxon>Alphaproteobacteria</taxon>
        <taxon>Rhodobacterales</taxon>
        <taxon>Roseobacteraceae</taxon>
        <taxon>Tranquillimonas</taxon>
    </lineage>
</organism>
<dbReference type="Gene3D" id="3.40.50.360">
    <property type="match status" value="1"/>
</dbReference>
<dbReference type="InterPro" id="IPR005025">
    <property type="entry name" value="FMN_Rdtase-like_dom"/>
</dbReference>
<dbReference type="RefSeq" id="WP_093424498.1">
    <property type="nucleotide sequence ID" value="NZ_FOXA01000018.1"/>
</dbReference>
<gene>
    <name evidence="3" type="ORF">SAMN04488047_1182</name>
</gene>
<protein>
    <submittedName>
        <fullName evidence="3">NAD(P)H-dependent FMN reductase</fullName>
    </submittedName>
</protein>
<sequence>MTKLLFVSGSLRAASSSTATCRAFIEALGARADCNLAEIGSLPLYNADHDGGAPVAAWKDAVEAAGGLVFVTPEYNYSVPGVLKNAIDWASRPAYESVFKGKPCLVVSVSGGALGGVRAQSHLKYILHGMLADVFPCQEVVIPHAPKKVENGVLADEAAVSFGTRALETFIARVSDDVRPGVRSQKPAGGQFPGSVREIPRMAERRA</sequence>
<dbReference type="EMBL" id="FOXA01000018">
    <property type="protein sequence ID" value="SFP90855.1"/>
    <property type="molecule type" value="Genomic_DNA"/>
</dbReference>
<feature type="compositionally biased region" description="Basic and acidic residues" evidence="1">
    <location>
        <begin position="198"/>
        <end position="207"/>
    </location>
</feature>
<evidence type="ECO:0000313" key="4">
    <source>
        <dbReference type="Proteomes" id="UP000199356"/>
    </source>
</evidence>
<evidence type="ECO:0000313" key="3">
    <source>
        <dbReference type="EMBL" id="SFP90855.1"/>
    </source>
</evidence>
<feature type="domain" description="NADPH-dependent FMN reductase-like" evidence="2">
    <location>
        <begin position="2"/>
        <end position="145"/>
    </location>
</feature>
<dbReference type="GO" id="GO:0010181">
    <property type="term" value="F:FMN binding"/>
    <property type="evidence" value="ECO:0007669"/>
    <property type="project" value="TreeGrafter"/>
</dbReference>
<keyword evidence="4" id="KW-1185">Reference proteome</keyword>
<feature type="region of interest" description="Disordered" evidence="1">
    <location>
        <begin position="181"/>
        <end position="207"/>
    </location>
</feature>
<reference evidence="3 4" key="1">
    <citation type="submission" date="2016-10" db="EMBL/GenBank/DDBJ databases">
        <authorList>
            <person name="de Groot N.N."/>
        </authorList>
    </citation>
    <scope>NUCLEOTIDE SEQUENCE [LARGE SCALE GENOMIC DNA]</scope>
    <source>
        <strain evidence="3 4">DSM 19547</strain>
    </source>
</reference>
<evidence type="ECO:0000259" key="2">
    <source>
        <dbReference type="Pfam" id="PF03358"/>
    </source>
</evidence>